<sequence length="368" mass="40778">MAKSKLTHVTELLERRIANGDYSRGGLPAERDLADECGVSRVTLRKALGELERRGLVDRPPNCRPRLKRVAQERPSVEIAFLTPSLAPDSFSPDLQQWLSVSEHVARTHKARVRVQNYLHWDDPIITESLREYDGVFLVTSSEPIPEWTSNLFANADGLVSLSEDLTDLGVPSVVLFPPRETFVLLDHLAELGHSRIDCLNVQGHNAITEKRIDAWREWLSERGLPDGVLHDQPCSAEENIFHWAMSAADAWLASNRGRATAVYCVTLPAALGVVRGARARGIEIGTDLSVCTIDNEGLGRYLSPSITSFERPNAAEFISNCLDWIEKGGAKSQWKHPLLYEPTNLPLLEGESSGPPVARAKGRQASR</sequence>
<dbReference type="SUPFAM" id="SSF46785">
    <property type="entry name" value="Winged helix' DNA-binding domain"/>
    <property type="match status" value="1"/>
</dbReference>
<evidence type="ECO:0000313" key="7">
    <source>
        <dbReference type="EMBL" id="TWT78365.1"/>
    </source>
</evidence>
<protein>
    <submittedName>
        <fullName evidence="7">HTH-type transcriptional repressor CytR</fullName>
    </submittedName>
</protein>
<dbReference type="PANTHER" id="PTHR30146:SF148">
    <property type="entry name" value="HTH-TYPE TRANSCRIPTIONAL REPRESSOR PURR-RELATED"/>
    <property type="match status" value="1"/>
</dbReference>
<evidence type="ECO:0000313" key="8">
    <source>
        <dbReference type="Proteomes" id="UP000318478"/>
    </source>
</evidence>
<dbReference type="EMBL" id="SJPO01000002">
    <property type="protein sequence ID" value="TWT78365.1"/>
    <property type="molecule type" value="Genomic_DNA"/>
</dbReference>
<dbReference type="InterPro" id="IPR000524">
    <property type="entry name" value="Tscrpt_reg_HTH_GntR"/>
</dbReference>
<dbReference type="GO" id="GO:0000976">
    <property type="term" value="F:transcription cis-regulatory region binding"/>
    <property type="evidence" value="ECO:0007669"/>
    <property type="project" value="TreeGrafter"/>
</dbReference>
<dbReference type="InterPro" id="IPR046335">
    <property type="entry name" value="LacI/GalR-like_sensor"/>
</dbReference>
<dbReference type="Gene3D" id="1.10.10.10">
    <property type="entry name" value="Winged helix-like DNA-binding domain superfamily/Winged helix DNA-binding domain"/>
    <property type="match status" value="1"/>
</dbReference>
<evidence type="ECO:0000256" key="4">
    <source>
        <dbReference type="ARBA" id="ARBA00023163"/>
    </source>
</evidence>
<dbReference type="SMART" id="SM00345">
    <property type="entry name" value="HTH_GNTR"/>
    <property type="match status" value="1"/>
</dbReference>
<evidence type="ECO:0000256" key="1">
    <source>
        <dbReference type="ARBA" id="ARBA00022491"/>
    </source>
</evidence>
<feature type="domain" description="HTH gntR-type" evidence="6">
    <location>
        <begin position="3"/>
        <end position="73"/>
    </location>
</feature>
<dbReference type="SUPFAM" id="SSF53822">
    <property type="entry name" value="Periplasmic binding protein-like I"/>
    <property type="match status" value="1"/>
</dbReference>
<evidence type="ECO:0000256" key="2">
    <source>
        <dbReference type="ARBA" id="ARBA00023015"/>
    </source>
</evidence>
<keyword evidence="8" id="KW-1185">Reference proteome</keyword>
<feature type="region of interest" description="Disordered" evidence="5">
    <location>
        <begin position="348"/>
        <end position="368"/>
    </location>
</feature>
<organism evidence="7 8">
    <name type="scientific">Posidoniimonas polymericola</name>
    <dbReference type="NCBI Taxonomy" id="2528002"/>
    <lineage>
        <taxon>Bacteria</taxon>
        <taxon>Pseudomonadati</taxon>
        <taxon>Planctomycetota</taxon>
        <taxon>Planctomycetia</taxon>
        <taxon>Pirellulales</taxon>
        <taxon>Lacipirellulaceae</taxon>
        <taxon>Posidoniimonas</taxon>
    </lineage>
</organism>
<evidence type="ECO:0000259" key="6">
    <source>
        <dbReference type="PROSITE" id="PS50949"/>
    </source>
</evidence>
<reference evidence="7 8" key="1">
    <citation type="submission" date="2019-02" db="EMBL/GenBank/DDBJ databases">
        <title>Deep-cultivation of Planctomycetes and their phenomic and genomic characterization uncovers novel biology.</title>
        <authorList>
            <person name="Wiegand S."/>
            <person name="Jogler M."/>
            <person name="Boedeker C."/>
            <person name="Pinto D."/>
            <person name="Vollmers J."/>
            <person name="Rivas-Marin E."/>
            <person name="Kohn T."/>
            <person name="Peeters S.H."/>
            <person name="Heuer A."/>
            <person name="Rast P."/>
            <person name="Oberbeckmann S."/>
            <person name="Bunk B."/>
            <person name="Jeske O."/>
            <person name="Meyerdierks A."/>
            <person name="Storesund J.E."/>
            <person name="Kallscheuer N."/>
            <person name="Luecker S."/>
            <person name="Lage O.M."/>
            <person name="Pohl T."/>
            <person name="Merkel B.J."/>
            <person name="Hornburger P."/>
            <person name="Mueller R.-W."/>
            <person name="Bruemmer F."/>
            <person name="Labrenz M."/>
            <person name="Spormann A.M."/>
            <person name="Op Den Camp H."/>
            <person name="Overmann J."/>
            <person name="Amann R."/>
            <person name="Jetten M.S.M."/>
            <person name="Mascher T."/>
            <person name="Medema M.H."/>
            <person name="Devos D.P."/>
            <person name="Kaster A.-K."/>
            <person name="Ovreas L."/>
            <person name="Rohde M."/>
            <person name="Galperin M.Y."/>
            <person name="Jogler C."/>
        </authorList>
    </citation>
    <scope>NUCLEOTIDE SEQUENCE [LARGE SCALE GENOMIC DNA]</scope>
    <source>
        <strain evidence="7 8">Pla123a</strain>
    </source>
</reference>
<comment type="caution">
    <text evidence="7">The sequence shown here is derived from an EMBL/GenBank/DDBJ whole genome shotgun (WGS) entry which is preliminary data.</text>
</comment>
<name>A0A5C5YTQ8_9BACT</name>
<keyword evidence="2" id="KW-0805">Transcription regulation</keyword>
<evidence type="ECO:0000256" key="5">
    <source>
        <dbReference type="SAM" id="MobiDB-lite"/>
    </source>
</evidence>
<dbReference type="PANTHER" id="PTHR30146">
    <property type="entry name" value="LACI-RELATED TRANSCRIPTIONAL REPRESSOR"/>
    <property type="match status" value="1"/>
</dbReference>
<proteinExistence type="predicted"/>
<dbReference type="InterPro" id="IPR036388">
    <property type="entry name" value="WH-like_DNA-bd_sf"/>
</dbReference>
<gene>
    <name evidence="7" type="primary">cytR_1</name>
    <name evidence="7" type="ORF">Pla123a_11560</name>
</gene>
<keyword evidence="1" id="KW-0678">Repressor</keyword>
<dbReference type="CDD" id="cd06267">
    <property type="entry name" value="PBP1_LacI_sugar_binding-like"/>
    <property type="match status" value="1"/>
</dbReference>
<dbReference type="Proteomes" id="UP000318478">
    <property type="component" value="Unassembled WGS sequence"/>
</dbReference>
<keyword evidence="3" id="KW-0238">DNA-binding</keyword>
<dbReference type="RefSeq" id="WP_197527707.1">
    <property type="nucleotide sequence ID" value="NZ_SJPO01000002.1"/>
</dbReference>
<dbReference type="GO" id="GO:0003700">
    <property type="term" value="F:DNA-binding transcription factor activity"/>
    <property type="evidence" value="ECO:0007669"/>
    <property type="project" value="InterPro"/>
</dbReference>
<dbReference type="Pfam" id="PF00392">
    <property type="entry name" value="GntR"/>
    <property type="match status" value="1"/>
</dbReference>
<dbReference type="CDD" id="cd07377">
    <property type="entry name" value="WHTH_GntR"/>
    <property type="match status" value="1"/>
</dbReference>
<dbReference type="AlphaFoldDB" id="A0A5C5YTQ8"/>
<accession>A0A5C5YTQ8</accession>
<dbReference type="InterPro" id="IPR036390">
    <property type="entry name" value="WH_DNA-bd_sf"/>
</dbReference>
<keyword evidence="4" id="KW-0804">Transcription</keyword>
<dbReference type="Pfam" id="PF13377">
    <property type="entry name" value="Peripla_BP_3"/>
    <property type="match status" value="1"/>
</dbReference>
<dbReference type="Gene3D" id="3.40.50.2300">
    <property type="match status" value="1"/>
</dbReference>
<dbReference type="InterPro" id="IPR028082">
    <property type="entry name" value="Peripla_BP_I"/>
</dbReference>
<evidence type="ECO:0000256" key="3">
    <source>
        <dbReference type="ARBA" id="ARBA00023125"/>
    </source>
</evidence>
<dbReference type="PRINTS" id="PR00035">
    <property type="entry name" value="HTHGNTR"/>
</dbReference>
<dbReference type="PROSITE" id="PS50949">
    <property type="entry name" value="HTH_GNTR"/>
    <property type="match status" value="1"/>
</dbReference>